<dbReference type="EMBL" id="JQIM01000010">
    <property type="protein sequence ID" value="KGX06018.1"/>
    <property type="molecule type" value="Genomic_DNA"/>
</dbReference>
<sequence length="50" mass="5252">MRGCDAGDGGEASCRHSPQPWPPGPALATERLAPPSRRTVSLGLRIARAQ</sequence>
<protein>
    <submittedName>
        <fullName evidence="2">Uncharacterized protein</fullName>
    </submittedName>
</protein>
<evidence type="ECO:0000313" key="3">
    <source>
        <dbReference type="Proteomes" id="UP000030475"/>
    </source>
</evidence>
<feature type="region of interest" description="Disordered" evidence="1">
    <location>
        <begin position="1"/>
        <end position="50"/>
    </location>
</feature>
<name>A0AA40MD27_BURPE</name>
<reference evidence="2 3" key="1">
    <citation type="submission" date="2014-08" db="EMBL/GenBank/DDBJ databases">
        <authorList>
            <person name="Bunnell A."/>
            <person name="Chain P.S."/>
            <person name="Chertkov O."/>
            <person name="Currie B.J."/>
            <person name="Daligault H.E."/>
            <person name="Davenport K.W."/>
            <person name="Davis C."/>
            <person name="Gleasner C.D."/>
            <person name="Johnson S.L."/>
            <person name="Kaestli M."/>
            <person name="Koren S."/>
            <person name="Kunde Y.A."/>
            <person name="Mayo M."/>
            <person name="McMurry K.K."/>
            <person name="Price E.P."/>
            <person name="Reitenga K.G."/>
            <person name="Robison R."/>
            <person name="Rosovitz M.J."/>
            <person name="Sarovich D.S."/>
            <person name="Teshima H."/>
        </authorList>
    </citation>
    <scope>NUCLEOTIDE SEQUENCE [LARGE SCALE GENOMIC DNA]</scope>
    <source>
        <strain evidence="2 3">MSHR44</strain>
    </source>
</reference>
<comment type="caution">
    <text evidence="2">The sequence shown here is derived from an EMBL/GenBank/DDBJ whole genome shotgun (WGS) entry which is preliminary data.</text>
</comment>
<dbReference type="Proteomes" id="UP000030475">
    <property type="component" value="Unassembled WGS sequence"/>
</dbReference>
<evidence type="ECO:0000256" key="1">
    <source>
        <dbReference type="SAM" id="MobiDB-lite"/>
    </source>
</evidence>
<dbReference type="AlphaFoldDB" id="A0AA40MD27"/>
<organism evidence="2 3">
    <name type="scientific">Burkholderia pseudomallei</name>
    <name type="common">Pseudomonas pseudomallei</name>
    <dbReference type="NCBI Taxonomy" id="28450"/>
    <lineage>
        <taxon>Bacteria</taxon>
        <taxon>Pseudomonadati</taxon>
        <taxon>Pseudomonadota</taxon>
        <taxon>Betaproteobacteria</taxon>
        <taxon>Burkholderiales</taxon>
        <taxon>Burkholderiaceae</taxon>
        <taxon>Burkholderia</taxon>
        <taxon>pseudomallei group</taxon>
    </lineage>
</organism>
<dbReference type="KEGG" id="but:X994_1293"/>
<feature type="compositionally biased region" description="Gly residues" evidence="1">
    <location>
        <begin position="1"/>
        <end position="10"/>
    </location>
</feature>
<accession>A0AA40MD27</accession>
<evidence type="ECO:0000313" key="2">
    <source>
        <dbReference type="EMBL" id="KGX06018.1"/>
    </source>
</evidence>
<gene>
    <name evidence="2" type="ORF">Y036_652</name>
</gene>
<proteinExistence type="predicted"/>